<dbReference type="EMBL" id="AP024443">
    <property type="protein sequence ID" value="BCS18899.1"/>
    <property type="molecule type" value="Genomic_DNA"/>
</dbReference>
<dbReference type="GeneID" id="64968904"/>
<name>A0A7R7XDW8_9EURO</name>
<dbReference type="InterPro" id="IPR029045">
    <property type="entry name" value="ClpP/crotonase-like_dom_sf"/>
</dbReference>
<dbReference type="Pfam" id="PF00378">
    <property type="entry name" value="ECH_1"/>
    <property type="match status" value="1"/>
</dbReference>
<evidence type="ECO:0000313" key="2">
    <source>
        <dbReference type="EMBL" id="BCS18899.1"/>
    </source>
</evidence>
<gene>
    <name evidence="2" type="ORF">APUU_11727A</name>
</gene>
<dbReference type="InterPro" id="IPR051053">
    <property type="entry name" value="ECH/Chromodomain_protein"/>
</dbReference>
<dbReference type="RefSeq" id="XP_041551093.1">
    <property type="nucleotide sequence ID" value="XM_041697849.1"/>
</dbReference>
<dbReference type="Gene3D" id="3.90.226.10">
    <property type="entry name" value="2-enoyl-CoA Hydratase, Chain A, domain 1"/>
    <property type="match status" value="1"/>
</dbReference>
<organism evidence="2 3">
    <name type="scientific">Aspergillus puulaauensis</name>
    <dbReference type="NCBI Taxonomy" id="1220207"/>
    <lineage>
        <taxon>Eukaryota</taxon>
        <taxon>Fungi</taxon>
        <taxon>Dikarya</taxon>
        <taxon>Ascomycota</taxon>
        <taxon>Pezizomycotina</taxon>
        <taxon>Eurotiomycetes</taxon>
        <taxon>Eurotiomycetidae</taxon>
        <taxon>Eurotiales</taxon>
        <taxon>Aspergillaceae</taxon>
        <taxon>Aspergillus</taxon>
    </lineage>
</organism>
<evidence type="ECO:0000313" key="3">
    <source>
        <dbReference type="Proteomes" id="UP000654913"/>
    </source>
</evidence>
<dbReference type="InterPro" id="IPR001753">
    <property type="entry name" value="Enoyl-CoA_hydra/iso"/>
</dbReference>
<keyword evidence="3" id="KW-1185">Reference proteome</keyword>
<dbReference type="Gene3D" id="1.10.12.10">
    <property type="entry name" value="Lyase 2-enoyl-coa Hydratase, Chain A, domain 2"/>
    <property type="match status" value="1"/>
</dbReference>
<dbReference type="AlphaFoldDB" id="A0A7R7XDW8"/>
<dbReference type="SUPFAM" id="SSF52096">
    <property type="entry name" value="ClpP/crotonase"/>
    <property type="match status" value="1"/>
</dbReference>
<dbReference type="Proteomes" id="UP000654913">
    <property type="component" value="Chromosome 1"/>
</dbReference>
<comment type="similarity">
    <text evidence="1">Belongs to the enoyl-CoA hydratase/isomerase family.</text>
</comment>
<dbReference type="InterPro" id="IPR014748">
    <property type="entry name" value="Enoyl-CoA_hydra_C"/>
</dbReference>
<evidence type="ECO:0008006" key="4">
    <source>
        <dbReference type="Google" id="ProtNLM"/>
    </source>
</evidence>
<protein>
    <recommendedName>
        <fullName evidence="4">Enoyl-CoA hydratase/isomerase family protein</fullName>
    </recommendedName>
</protein>
<dbReference type="KEGG" id="apuu:APUU_11727A"/>
<evidence type="ECO:0000256" key="1">
    <source>
        <dbReference type="ARBA" id="ARBA00005254"/>
    </source>
</evidence>
<sequence length="312" mass="34319">MYFSPPPIEIPSSYESFPTRHIKVSHYPVGSSTATPVVIVTLNRPEKRNAFTMDMAEDLEKVFNLFDRDERVRAIVLTGAGNTFCAGADLDIGFRALEPRARDHRDSGGRVALAVHKCRKPTIAAMQGSAVGVGMTMVLPAAIRIAHETSKYGFVFARRGITMESCSSYFLPRLIGQSRANYLVSTGAVFPSTSPHFGGLFAETMPEQTQVLPRALALATEIAENVSPQAASLNRELMWRGPESAEEAHILESDVIYHRFISPDQKEGVTAFFEKRKPNFTGDVTRNQPASYPWWADVNIDPPSGVKGSSKL</sequence>
<proteinExistence type="inferred from homology"/>
<dbReference type="PANTHER" id="PTHR43684:SF4">
    <property type="entry name" value="ENOYL-COA HYDRATASE_ISOMERASE FAMILY PROTEIN (AFU_ORTHOLOGUE AFUA_1G01890)"/>
    <property type="match status" value="1"/>
</dbReference>
<dbReference type="CDD" id="cd06558">
    <property type="entry name" value="crotonase-like"/>
    <property type="match status" value="1"/>
</dbReference>
<reference evidence="2" key="2">
    <citation type="submission" date="2021-02" db="EMBL/GenBank/DDBJ databases">
        <title>Aspergillus puulaauensis MK2 genome sequence.</title>
        <authorList>
            <person name="Futagami T."/>
            <person name="Mori K."/>
            <person name="Kadooka C."/>
            <person name="Tanaka T."/>
        </authorList>
    </citation>
    <scope>NUCLEOTIDE SEQUENCE</scope>
    <source>
        <strain evidence="2">MK2</strain>
    </source>
</reference>
<dbReference type="PANTHER" id="PTHR43684">
    <property type="match status" value="1"/>
</dbReference>
<reference evidence="2" key="1">
    <citation type="submission" date="2021-01" db="EMBL/GenBank/DDBJ databases">
        <authorList>
            <consortium name="Aspergillus puulaauensis MK2 genome sequencing consortium"/>
            <person name="Kazuki M."/>
            <person name="Futagami T."/>
        </authorList>
    </citation>
    <scope>NUCLEOTIDE SEQUENCE</scope>
    <source>
        <strain evidence="2">MK2</strain>
    </source>
</reference>
<dbReference type="OrthoDB" id="2018133at2759"/>
<accession>A0A7R7XDW8</accession>